<sequence>MEESCFLGGLKLCSRSCVTFQHTNLDRVPRSGAYMGSGVTSGTLTWIGYHVAVKCLGDFLPIYKVLWFPQPMKSKFYESSFQHINPFVHTTSEWRAILVFARLRKQAGEECDLCLEGLCSSYGDIWMPKRAMSCLWINIDAYKGYDLPTGRY</sequence>
<reference evidence="2" key="1">
    <citation type="journal article" date="2011" name="Nature">
        <title>Genome sequence and analysis of the tuber crop potato.</title>
        <authorList>
            <consortium name="The Potato Genome Sequencing Consortium"/>
        </authorList>
    </citation>
    <scope>NUCLEOTIDE SEQUENCE [LARGE SCALE GENOMIC DNA]</scope>
    <source>
        <strain evidence="2">cv. DM1-3 516 R44</strain>
    </source>
</reference>
<organism evidence="1 2">
    <name type="scientific">Solanum tuberosum</name>
    <name type="common">Potato</name>
    <dbReference type="NCBI Taxonomy" id="4113"/>
    <lineage>
        <taxon>Eukaryota</taxon>
        <taxon>Viridiplantae</taxon>
        <taxon>Streptophyta</taxon>
        <taxon>Embryophyta</taxon>
        <taxon>Tracheophyta</taxon>
        <taxon>Spermatophyta</taxon>
        <taxon>Magnoliopsida</taxon>
        <taxon>eudicotyledons</taxon>
        <taxon>Gunneridae</taxon>
        <taxon>Pentapetalae</taxon>
        <taxon>asterids</taxon>
        <taxon>lamiids</taxon>
        <taxon>Solanales</taxon>
        <taxon>Solanaceae</taxon>
        <taxon>Solanoideae</taxon>
        <taxon>Solaneae</taxon>
        <taxon>Solanum</taxon>
    </lineage>
</organism>
<dbReference type="InParanoid" id="M1DFE0"/>
<evidence type="ECO:0000313" key="1">
    <source>
        <dbReference type="EnsemblPlants" id="PGSC0003DMT400088176"/>
    </source>
</evidence>
<evidence type="ECO:0000313" key="2">
    <source>
        <dbReference type="Proteomes" id="UP000011115"/>
    </source>
</evidence>
<keyword evidence="2" id="KW-1185">Reference proteome</keyword>
<dbReference type="Proteomes" id="UP000011115">
    <property type="component" value="Unassembled WGS sequence"/>
</dbReference>
<accession>M1DFE0</accession>
<dbReference type="PaxDb" id="4113-PGSC0003DMT400088176"/>
<reference evidence="1" key="2">
    <citation type="submission" date="2015-06" db="UniProtKB">
        <authorList>
            <consortium name="EnsemblPlants"/>
        </authorList>
    </citation>
    <scope>IDENTIFICATION</scope>
    <source>
        <strain evidence="1">DM1-3 516 R44</strain>
    </source>
</reference>
<name>M1DFE0_SOLTU</name>
<dbReference type="AlphaFoldDB" id="M1DFE0"/>
<proteinExistence type="predicted"/>
<dbReference type="HOGENOM" id="CLU_1725544_0_0_1"/>
<dbReference type="EnsemblPlants" id="PGSC0003DMT400088176">
    <property type="protein sequence ID" value="PGSC0003DMT400088176"/>
    <property type="gene ID" value="PGSC0003DMG400037747"/>
</dbReference>
<dbReference type="Gramene" id="PGSC0003DMT400088176">
    <property type="protein sequence ID" value="PGSC0003DMT400088176"/>
    <property type="gene ID" value="PGSC0003DMG400037747"/>
</dbReference>
<protein>
    <submittedName>
        <fullName evidence="1">'chromo' domain containing protein</fullName>
    </submittedName>
</protein>